<protein>
    <recommendedName>
        <fullName evidence="4">Zinc finger PHD-type domain-containing protein</fullName>
    </recommendedName>
</protein>
<evidence type="ECO:0008006" key="4">
    <source>
        <dbReference type="Google" id="ProtNLM"/>
    </source>
</evidence>
<organism evidence="2 3">
    <name type="scientific">Hericium alpestre</name>
    <dbReference type="NCBI Taxonomy" id="135208"/>
    <lineage>
        <taxon>Eukaryota</taxon>
        <taxon>Fungi</taxon>
        <taxon>Dikarya</taxon>
        <taxon>Basidiomycota</taxon>
        <taxon>Agaricomycotina</taxon>
        <taxon>Agaricomycetes</taxon>
        <taxon>Russulales</taxon>
        <taxon>Hericiaceae</taxon>
        <taxon>Hericium</taxon>
    </lineage>
</organism>
<dbReference type="Proteomes" id="UP000298061">
    <property type="component" value="Unassembled WGS sequence"/>
</dbReference>
<comment type="caution">
    <text evidence="2">The sequence shown here is derived from an EMBL/GenBank/DDBJ whole genome shotgun (WGS) entry which is preliminary data.</text>
</comment>
<name>A0A4Y9ZJ34_9AGAM</name>
<dbReference type="InterPro" id="IPR011011">
    <property type="entry name" value="Znf_FYVE_PHD"/>
</dbReference>
<evidence type="ECO:0000313" key="3">
    <source>
        <dbReference type="Proteomes" id="UP000298061"/>
    </source>
</evidence>
<feature type="region of interest" description="Disordered" evidence="1">
    <location>
        <begin position="129"/>
        <end position="193"/>
    </location>
</feature>
<keyword evidence="3" id="KW-1185">Reference proteome</keyword>
<evidence type="ECO:0000256" key="1">
    <source>
        <dbReference type="SAM" id="MobiDB-lite"/>
    </source>
</evidence>
<dbReference type="OrthoDB" id="3267958at2759"/>
<proteinExistence type="predicted"/>
<reference evidence="2 3" key="1">
    <citation type="submission" date="2019-02" db="EMBL/GenBank/DDBJ databases">
        <title>Genome sequencing of the rare red list fungi Hericium alpestre (H. flagellum).</title>
        <authorList>
            <person name="Buettner E."/>
            <person name="Kellner H."/>
        </authorList>
    </citation>
    <scope>NUCLEOTIDE SEQUENCE [LARGE SCALE GENOMIC DNA]</scope>
    <source>
        <strain evidence="2 3">DSM 108284</strain>
    </source>
</reference>
<dbReference type="SUPFAM" id="SSF57903">
    <property type="entry name" value="FYVE/PHD zinc finger"/>
    <property type="match status" value="1"/>
</dbReference>
<sequence length="242" mass="26802">MWMLKNFEKQELRGIWQDRHKLPRKCKMKGKSIPLTISETHSSQCVLRNMDDDSDTSLNDIGGSDDDEEYTYSEVDKESEVVRDEWKEDGAAMEGVRDVSTPALLHGDETACPQIQDSCSAPLTAEEITAQNKQASRSTTGAPQSPLQAEPQDIDDENRAQGSNLSLDEPAAKMSNDPPTMTLNPTRSGQKRKGRDMAEITFCICGTCASAEEQHTICCNKAGCETQWYHLECVGLDLAPKN</sequence>
<feature type="compositionally biased region" description="Polar residues" evidence="1">
    <location>
        <begin position="129"/>
        <end position="147"/>
    </location>
</feature>
<accession>A0A4Y9ZJ34</accession>
<dbReference type="Gene3D" id="3.30.40.10">
    <property type="entry name" value="Zinc/RING finger domain, C3HC4 (zinc finger)"/>
    <property type="match status" value="1"/>
</dbReference>
<feature type="compositionally biased region" description="Polar residues" evidence="1">
    <location>
        <begin position="177"/>
        <end position="188"/>
    </location>
</feature>
<evidence type="ECO:0000313" key="2">
    <source>
        <dbReference type="EMBL" id="TFY74190.1"/>
    </source>
</evidence>
<feature type="region of interest" description="Disordered" evidence="1">
    <location>
        <begin position="50"/>
        <end position="81"/>
    </location>
</feature>
<dbReference type="InterPro" id="IPR013083">
    <property type="entry name" value="Znf_RING/FYVE/PHD"/>
</dbReference>
<dbReference type="AlphaFoldDB" id="A0A4Y9ZJ34"/>
<gene>
    <name evidence="2" type="ORF">EWM64_g9822</name>
</gene>
<dbReference type="EMBL" id="SFCI01002238">
    <property type="protein sequence ID" value="TFY74190.1"/>
    <property type="molecule type" value="Genomic_DNA"/>
</dbReference>